<evidence type="ECO:0000256" key="3">
    <source>
        <dbReference type="ARBA" id="ARBA00023163"/>
    </source>
</evidence>
<dbReference type="CDD" id="cd00090">
    <property type="entry name" value="HTH_ARSR"/>
    <property type="match status" value="1"/>
</dbReference>
<dbReference type="Pfam" id="PF01614">
    <property type="entry name" value="IclR_C"/>
    <property type="match status" value="1"/>
</dbReference>
<evidence type="ECO:0000313" key="5">
    <source>
        <dbReference type="Proteomes" id="UP000061660"/>
    </source>
</evidence>
<dbReference type="PANTHER" id="PTHR30136">
    <property type="entry name" value="HELIX-TURN-HELIX TRANSCRIPTIONAL REGULATOR, ICLR FAMILY"/>
    <property type="match status" value="1"/>
</dbReference>
<dbReference type="KEGG" id="pnp:IJ22_13880"/>
<dbReference type="InterPro" id="IPR014757">
    <property type="entry name" value="Tscrpt_reg_IclR_C"/>
</dbReference>
<dbReference type="GO" id="GO:0045892">
    <property type="term" value="P:negative regulation of DNA-templated transcription"/>
    <property type="evidence" value="ECO:0007669"/>
    <property type="project" value="TreeGrafter"/>
</dbReference>
<evidence type="ECO:0000313" key="4">
    <source>
        <dbReference type="EMBL" id="ALS21764.1"/>
    </source>
</evidence>
<dbReference type="AlphaFoldDB" id="A0A0U2VZR0"/>
<dbReference type="Pfam" id="PF09339">
    <property type="entry name" value="HTH_IclR"/>
    <property type="match status" value="1"/>
</dbReference>
<dbReference type="InterPro" id="IPR036388">
    <property type="entry name" value="WH-like_DNA-bd_sf"/>
</dbReference>
<gene>
    <name evidence="4" type="ORF">IJ22_13880</name>
</gene>
<keyword evidence="3" id="KW-0804">Transcription</keyword>
<keyword evidence="5" id="KW-1185">Reference proteome</keyword>
<dbReference type="Gene3D" id="3.30.450.40">
    <property type="match status" value="1"/>
</dbReference>
<name>A0A0U2VZR0_9BACL</name>
<dbReference type="PROSITE" id="PS51078">
    <property type="entry name" value="ICLR_ED"/>
    <property type="match status" value="1"/>
</dbReference>
<dbReference type="PROSITE" id="PS51077">
    <property type="entry name" value="HTH_ICLR"/>
    <property type="match status" value="1"/>
</dbReference>
<dbReference type="Gene3D" id="1.10.10.10">
    <property type="entry name" value="Winged helix-like DNA-binding domain superfamily/Winged helix DNA-binding domain"/>
    <property type="match status" value="1"/>
</dbReference>
<dbReference type="InterPro" id="IPR029016">
    <property type="entry name" value="GAF-like_dom_sf"/>
</dbReference>
<dbReference type="InterPro" id="IPR050707">
    <property type="entry name" value="HTH_MetabolicPath_Reg"/>
</dbReference>
<proteinExistence type="predicted"/>
<evidence type="ECO:0000256" key="1">
    <source>
        <dbReference type="ARBA" id="ARBA00023015"/>
    </source>
</evidence>
<dbReference type="RefSeq" id="WP_062408091.1">
    <property type="nucleotide sequence ID" value="NZ_BJCS01000003.1"/>
</dbReference>
<reference evidence="5" key="1">
    <citation type="submission" date="2015-12" db="EMBL/GenBank/DDBJ databases">
        <title>Complete genome sequences of two moderately thermophilic Paenibacillus species.</title>
        <authorList>
            <person name="Butler R.III."/>
            <person name="Wang J."/>
            <person name="Stark B.C."/>
            <person name="Pombert J.-F."/>
        </authorList>
    </citation>
    <scope>NUCLEOTIDE SEQUENCE [LARGE SCALE GENOMIC DNA]</scope>
    <source>
        <strain evidence="5">32O-Y</strain>
    </source>
</reference>
<dbReference type="SUPFAM" id="SSF55781">
    <property type="entry name" value="GAF domain-like"/>
    <property type="match status" value="1"/>
</dbReference>
<dbReference type="STRING" id="162209.IJ22_13880"/>
<dbReference type="SUPFAM" id="SSF46785">
    <property type="entry name" value="Winged helix' DNA-binding domain"/>
    <property type="match status" value="1"/>
</dbReference>
<dbReference type="InterPro" id="IPR005471">
    <property type="entry name" value="Tscrpt_reg_IclR_N"/>
</dbReference>
<dbReference type="GO" id="GO:0003677">
    <property type="term" value="F:DNA binding"/>
    <property type="evidence" value="ECO:0007669"/>
    <property type="project" value="UniProtKB-KW"/>
</dbReference>
<dbReference type="InterPro" id="IPR036390">
    <property type="entry name" value="WH_DNA-bd_sf"/>
</dbReference>
<dbReference type="GO" id="GO:0003700">
    <property type="term" value="F:DNA-binding transcription factor activity"/>
    <property type="evidence" value="ECO:0007669"/>
    <property type="project" value="TreeGrafter"/>
</dbReference>
<keyword evidence="2" id="KW-0238">DNA-binding</keyword>
<organism evidence="4 5">
    <name type="scientific">Paenibacillus naphthalenovorans</name>
    <dbReference type="NCBI Taxonomy" id="162209"/>
    <lineage>
        <taxon>Bacteria</taxon>
        <taxon>Bacillati</taxon>
        <taxon>Bacillota</taxon>
        <taxon>Bacilli</taxon>
        <taxon>Bacillales</taxon>
        <taxon>Paenibacillaceae</taxon>
        <taxon>Paenibacillus</taxon>
    </lineage>
</organism>
<sequence length="265" mass="30083">MKLKNREDSMTSVHKAIRILREFSQNEPELGISQLSRRLGIAKSTVSRLIQILCEENMVVQNTETRKYHLSLTAFEIGSVVYNEMELCQIAFPLLKKMLSAVQAAIQMVTYDKGGIVYLLKLPEHRDGKILNVMGKRVPAHSTASGKVMLAFQDETEISRVLSTHLKAFTNKTITCPDKLREELQRIRKKGYAVSHDEFSQGMSSVAVPVFDDYDSIIASICILRPTGQITNANIPPLLKEMRMYSRLITEQLGVEQTKKLRYLH</sequence>
<dbReference type="OrthoDB" id="9791752at2"/>
<dbReference type="PANTHER" id="PTHR30136:SF24">
    <property type="entry name" value="HTH-TYPE TRANSCRIPTIONAL REPRESSOR ALLR"/>
    <property type="match status" value="1"/>
</dbReference>
<accession>A0A0U2VZR0</accession>
<dbReference type="PATRIC" id="fig|162209.4.peg.1471"/>
<keyword evidence="1" id="KW-0805">Transcription regulation</keyword>
<dbReference type="InterPro" id="IPR011991">
    <property type="entry name" value="ArsR-like_HTH"/>
</dbReference>
<evidence type="ECO:0000256" key="2">
    <source>
        <dbReference type="ARBA" id="ARBA00023125"/>
    </source>
</evidence>
<reference evidence="4 5" key="2">
    <citation type="journal article" date="2016" name="Genome Announc.">
        <title>Complete Genome Sequences of Two Interactive Moderate Thermophiles, Paenibacillus napthalenovorans 32O-Y and Paenibacillus sp. 32O-W.</title>
        <authorList>
            <person name="Butler R.R.III."/>
            <person name="Wang J."/>
            <person name="Stark B.C."/>
            <person name="Pombert J.F."/>
        </authorList>
    </citation>
    <scope>NUCLEOTIDE SEQUENCE [LARGE SCALE GENOMIC DNA]</scope>
    <source>
        <strain evidence="4 5">32O-Y</strain>
    </source>
</reference>
<dbReference type="EMBL" id="CP013652">
    <property type="protein sequence ID" value="ALS21764.1"/>
    <property type="molecule type" value="Genomic_DNA"/>
</dbReference>
<protein>
    <submittedName>
        <fullName evidence="4">Pectin degradation repressor protein KdgR</fullName>
    </submittedName>
</protein>
<dbReference type="Proteomes" id="UP000061660">
    <property type="component" value="Chromosome"/>
</dbReference>
<dbReference type="SMART" id="SM00346">
    <property type="entry name" value="HTH_ICLR"/>
    <property type="match status" value="1"/>
</dbReference>